<reference evidence="2 3" key="1">
    <citation type="journal article" date="2019" name="Sci. Rep.">
        <title>A high-quality genome of Eragrostis curvula grass provides insights into Poaceae evolution and supports new strategies to enhance forage quality.</title>
        <authorList>
            <person name="Carballo J."/>
            <person name="Santos B.A.C.M."/>
            <person name="Zappacosta D."/>
            <person name="Garbus I."/>
            <person name="Selva J.P."/>
            <person name="Gallo C.A."/>
            <person name="Diaz A."/>
            <person name="Albertini E."/>
            <person name="Caccamo M."/>
            <person name="Echenique V."/>
        </authorList>
    </citation>
    <scope>NUCLEOTIDE SEQUENCE [LARGE SCALE GENOMIC DNA]</scope>
    <source>
        <strain evidence="3">cv. Victoria</strain>
        <tissue evidence="2">Leaf</tissue>
    </source>
</reference>
<dbReference type="EMBL" id="RWGY01000051">
    <property type="protein sequence ID" value="TVU06544.1"/>
    <property type="molecule type" value="Genomic_DNA"/>
</dbReference>
<dbReference type="Gramene" id="TVU06544">
    <property type="protein sequence ID" value="TVU06544"/>
    <property type="gene ID" value="EJB05_49765"/>
</dbReference>
<protein>
    <submittedName>
        <fullName evidence="2">Uncharacterized protein</fullName>
    </submittedName>
</protein>
<sequence length="128" mass="13522">LTGAQPVCLLHPYRTAAKPNLKKKKKRRGKGHRAAVSAAPPPPPTRGRAATDAGDSRSRCADADALRQLLFVATLRSLPIFAAAVSRLTAVDANVVVCRLAAAEDATVSQLIDTAARLLHSVVSFTRC</sequence>
<evidence type="ECO:0000313" key="2">
    <source>
        <dbReference type="EMBL" id="TVU06544.1"/>
    </source>
</evidence>
<gene>
    <name evidence="2" type="ORF">EJB05_49765</name>
</gene>
<evidence type="ECO:0000313" key="3">
    <source>
        <dbReference type="Proteomes" id="UP000324897"/>
    </source>
</evidence>
<feature type="compositionally biased region" description="Basic residues" evidence="1">
    <location>
        <begin position="20"/>
        <end position="33"/>
    </location>
</feature>
<dbReference type="AlphaFoldDB" id="A0A5J9T5L1"/>
<name>A0A5J9T5L1_9POAL</name>
<keyword evidence="3" id="KW-1185">Reference proteome</keyword>
<comment type="caution">
    <text evidence="2">The sequence shown here is derived from an EMBL/GenBank/DDBJ whole genome shotgun (WGS) entry which is preliminary data.</text>
</comment>
<dbReference type="Proteomes" id="UP000324897">
    <property type="component" value="Unassembled WGS sequence"/>
</dbReference>
<proteinExistence type="predicted"/>
<feature type="non-terminal residue" evidence="2">
    <location>
        <position position="1"/>
    </location>
</feature>
<organism evidence="2 3">
    <name type="scientific">Eragrostis curvula</name>
    <name type="common">weeping love grass</name>
    <dbReference type="NCBI Taxonomy" id="38414"/>
    <lineage>
        <taxon>Eukaryota</taxon>
        <taxon>Viridiplantae</taxon>
        <taxon>Streptophyta</taxon>
        <taxon>Embryophyta</taxon>
        <taxon>Tracheophyta</taxon>
        <taxon>Spermatophyta</taxon>
        <taxon>Magnoliopsida</taxon>
        <taxon>Liliopsida</taxon>
        <taxon>Poales</taxon>
        <taxon>Poaceae</taxon>
        <taxon>PACMAD clade</taxon>
        <taxon>Chloridoideae</taxon>
        <taxon>Eragrostideae</taxon>
        <taxon>Eragrostidinae</taxon>
        <taxon>Eragrostis</taxon>
    </lineage>
</organism>
<accession>A0A5J9T5L1</accession>
<evidence type="ECO:0000256" key="1">
    <source>
        <dbReference type="SAM" id="MobiDB-lite"/>
    </source>
</evidence>
<feature type="region of interest" description="Disordered" evidence="1">
    <location>
        <begin position="19"/>
        <end position="56"/>
    </location>
</feature>